<dbReference type="EMBL" id="FNQM01000005">
    <property type="protein sequence ID" value="SEA44538.1"/>
    <property type="molecule type" value="Genomic_DNA"/>
</dbReference>
<feature type="domain" description="ATPase BadF/BadG/BcrA/BcrD type" evidence="2">
    <location>
        <begin position="12"/>
        <end position="245"/>
    </location>
</feature>
<keyword evidence="4" id="KW-1185">Reference proteome</keyword>
<dbReference type="InterPro" id="IPR002731">
    <property type="entry name" value="ATPase_BadF"/>
</dbReference>
<dbReference type="InterPro" id="IPR043129">
    <property type="entry name" value="ATPase_NBD"/>
</dbReference>
<dbReference type="AlphaFoldDB" id="A0A1H4B9A3"/>
<organism evidence="3 4">
    <name type="scientific">Rubrimonas cliftonensis</name>
    <dbReference type="NCBI Taxonomy" id="89524"/>
    <lineage>
        <taxon>Bacteria</taxon>
        <taxon>Pseudomonadati</taxon>
        <taxon>Pseudomonadota</taxon>
        <taxon>Alphaproteobacteria</taxon>
        <taxon>Rhodobacterales</taxon>
        <taxon>Paracoccaceae</taxon>
        <taxon>Rubrimonas</taxon>
    </lineage>
</organism>
<protein>
    <submittedName>
        <fullName evidence="3">BadF-type ATPase</fullName>
    </submittedName>
</protein>
<reference evidence="3 4" key="1">
    <citation type="submission" date="2016-10" db="EMBL/GenBank/DDBJ databases">
        <authorList>
            <person name="de Groot N.N."/>
        </authorList>
    </citation>
    <scope>NUCLEOTIDE SEQUENCE [LARGE SCALE GENOMIC DNA]</scope>
    <source>
        <strain evidence="3 4">DSM 15345</strain>
    </source>
</reference>
<feature type="compositionally biased region" description="Low complexity" evidence="1">
    <location>
        <begin position="254"/>
        <end position="278"/>
    </location>
</feature>
<proteinExistence type="predicted"/>
<dbReference type="RefSeq" id="WP_093252914.1">
    <property type="nucleotide sequence ID" value="NZ_FNQM01000005.1"/>
</dbReference>
<gene>
    <name evidence="3" type="ORF">SAMN05444370_10579</name>
</gene>
<feature type="region of interest" description="Disordered" evidence="1">
    <location>
        <begin position="250"/>
        <end position="309"/>
    </location>
</feature>
<name>A0A1H4B9A3_9RHOB</name>
<accession>A0A1H4B9A3</accession>
<evidence type="ECO:0000256" key="1">
    <source>
        <dbReference type="SAM" id="MobiDB-lite"/>
    </source>
</evidence>
<dbReference type="Pfam" id="PF01869">
    <property type="entry name" value="BcrAD_BadFG"/>
    <property type="match status" value="1"/>
</dbReference>
<evidence type="ECO:0000259" key="2">
    <source>
        <dbReference type="Pfam" id="PF01869"/>
    </source>
</evidence>
<dbReference type="Gene3D" id="3.30.420.40">
    <property type="match status" value="2"/>
</dbReference>
<feature type="compositionally biased region" description="Low complexity" evidence="1">
    <location>
        <begin position="298"/>
        <end position="309"/>
    </location>
</feature>
<dbReference type="OrthoDB" id="63487at2"/>
<evidence type="ECO:0000313" key="4">
    <source>
        <dbReference type="Proteomes" id="UP000198703"/>
    </source>
</evidence>
<feature type="region of interest" description="Disordered" evidence="1">
    <location>
        <begin position="355"/>
        <end position="378"/>
    </location>
</feature>
<dbReference type="CDD" id="cd24082">
    <property type="entry name" value="ASKHA_NBD_GspK-like"/>
    <property type="match status" value="1"/>
</dbReference>
<sequence>MSAGAAWLAAADGGGSGLRLRLCAPDGARLAEATAGPASLTHGVEAARAAIVAALAQATAAAGLRPDAPIRLALALAGARSAARRRALTAGGGFGAAEVMVMTDGYASLLGAHGGGAGATVAIGTGVIAMARLPDGRVAEASGWGFPAGDEGGGAWIGLCAARALTRALDGRGLASPMTEAVAARIGRTSEQVAAWLLEAGPTDYAALAPAVAAAARDGDAAAAAMLDAAALETAQAVVALDRQALAAQDMQERAGPGAEDAPAPGEMAAGSGASAPSPRREQQKSAPDPETREAEARGAGSAAAPCAGGAAGPVALLGGLAGTLAPRLPAPLRARLVAPRGDALDGALMALRGLAPPERLPQEDAASPPRASPGDAS</sequence>
<dbReference type="PANTHER" id="PTHR43190">
    <property type="entry name" value="N-ACETYL-D-GLUCOSAMINE KINASE"/>
    <property type="match status" value="1"/>
</dbReference>
<evidence type="ECO:0000313" key="3">
    <source>
        <dbReference type="EMBL" id="SEA44538.1"/>
    </source>
</evidence>
<dbReference type="InterPro" id="IPR052519">
    <property type="entry name" value="Euk-type_GlcNAc_Kinase"/>
</dbReference>
<dbReference type="STRING" id="89524.SAMN05444370_10579"/>
<dbReference type="Proteomes" id="UP000198703">
    <property type="component" value="Unassembled WGS sequence"/>
</dbReference>
<dbReference type="SUPFAM" id="SSF53067">
    <property type="entry name" value="Actin-like ATPase domain"/>
    <property type="match status" value="2"/>
</dbReference>
<dbReference type="PANTHER" id="PTHR43190:SF3">
    <property type="entry name" value="N-ACETYL-D-GLUCOSAMINE KINASE"/>
    <property type="match status" value="1"/>
</dbReference>
<feature type="compositionally biased region" description="Basic and acidic residues" evidence="1">
    <location>
        <begin position="279"/>
        <end position="297"/>
    </location>
</feature>